<keyword evidence="2" id="KW-1185">Reference proteome</keyword>
<accession>A0AAP0ITT3</accession>
<dbReference type="Proteomes" id="UP001420932">
    <property type="component" value="Unassembled WGS sequence"/>
</dbReference>
<dbReference type="AlphaFoldDB" id="A0AAP0ITT3"/>
<protein>
    <submittedName>
        <fullName evidence="1">Uncharacterized protein</fullName>
    </submittedName>
</protein>
<comment type="caution">
    <text evidence="1">The sequence shown here is derived from an EMBL/GenBank/DDBJ whole genome shotgun (WGS) entry which is preliminary data.</text>
</comment>
<dbReference type="EMBL" id="JBBNAF010000008">
    <property type="protein sequence ID" value="KAK9121662.1"/>
    <property type="molecule type" value="Genomic_DNA"/>
</dbReference>
<name>A0AAP0ITT3_9MAGN</name>
<proteinExistence type="predicted"/>
<reference evidence="1 2" key="1">
    <citation type="submission" date="2024-01" db="EMBL/GenBank/DDBJ databases">
        <title>Genome assemblies of Stephania.</title>
        <authorList>
            <person name="Yang L."/>
        </authorList>
    </citation>
    <scope>NUCLEOTIDE SEQUENCE [LARGE SCALE GENOMIC DNA]</scope>
    <source>
        <strain evidence="1">YNDBR</strain>
        <tissue evidence="1">Leaf</tissue>
    </source>
</reference>
<evidence type="ECO:0000313" key="1">
    <source>
        <dbReference type="EMBL" id="KAK9121662.1"/>
    </source>
</evidence>
<gene>
    <name evidence="1" type="ORF">Syun_019279</name>
</gene>
<organism evidence="1 2">
    <name type="scientific">Stephania yunnanensis</name>
    <dbReference type="NCBI Taxonomy" id="152371"/>
    <lineage>
        <taxon>Eukaryota</taxon>
        <taxon>Viridiplantae</taxon>
        <taxon>Streptophyta</taxon>
        <taxon>Embryophyta</taxon>
        <taxon>Tracheophyta</taxon>
        <taxon>Spermatophyta</taxon>
        <taxon>Magnoliopsida</taxon>
        <taxon>Ranunculales</taxon>
        <taxon>Menispermaceae</taxon>
        <taxon>Menispermoideae</taxon>
        <taxon>Cissampelideae</taxon>
        <taxon>Stephania</taxon>
    </lineage>
</organism>
<evidence type="ECO:0000313" key="2">
    <source>
        <dbReference type="Proteomes" id="UP001420932"/>
    </source>
</evidence>
<sequence length="167" mass="18592">MGRFGPCRRTKGRFGLDQGSKGRSTLGFDHVRGLLCPSARFTEEEEQSLAFLSTSRGCPCAPAGPWLSSHIEDGGGQRATPSLGLLRWWWGRNPHLPPAVWSLMAAIVRLQTKSTVRSSQIILAAAHHGNATSHQHKVFSHHFLTSFKLLIDFDNRKEDREDDGTFK</sequence>